<dbReference type="EMBL" id="RCMI01001504">
    <property type="protein sequence ID" value="KAG2884329.1"/>
    <property type="molecule type" value="Genomic_DNA"/>
</dbReference>
<reference evidence="6 7" key="1">
    <citation type="submission" date="2018-01" db="EMBL/GenBank/DDBJ databases">
        <title>Draft genome of the strawberry crown rot pathogen Phytophthora cactorum.</title>
        <authorList>
            <person name="Armitage A.D."/>
            <person name="Lysoe E."/>
            <person name="Nellist C.F."/>
            <person name="Harrison R.J."/>
            <person name="Brurberg M.B."/>
        </authorList>
    </citation>
    <scope>NUCLEOTIDE SEQUENCE [LARGE SCALE GENOMIC DNA]</scope>
    <source>
        <strain evidence="6 7">10300</strain>
    </source>
</reference>
<name>A0A329RCX5_9STRA</name>
<dbReference type="OrthoDB" id="120299at2759"/>
<evidence type="ECO:0000313" key="3">
    <source>
        <dbReference type="EMBL" id="KAG2896483.1"/>
    </source>
</evidence>
<dbReference type="EMBL" id="RCMK01001338">
    <property type="protein sequence ID" value="KAG2896483.1"/>
    <property type="molecule type" value="Genomic_DNA"/>
</dbReference>
<evidence type="ECO:0000313" key="5">
    <source>
        <dbReference type="EMBL" id="KAG3208649.1"/>
    </source>
</evidence>
<keyword evidence="7" id="KW-1185">Reference proteome</keyword>
<dbReference type="EMBL" id="RCML01001398">
    <property type="protein sequence ID" value="KAG2962901.1"/>
    <property type="molecule type" value="Genomic_DNA"/>
</dbReference>
<dbReference type="Proteomes" id="UP000697107">
    <property type="component" value="Unassembled WGS sequence"/>
</dbReference>
<sequence length="116" mass="13264">MPEPAKVLQEGLDTDFSDSQLNDEQKELILALLESFRGLFEETPLKPGRTDMLEFSIDTGDHLSIKQRSCRVSKAKGDVMEAEIQPYFESNFIRPRVGPWNSPSCALRYSTNLERR</sequence>
<evidence type="ECO:0000313" key="6">
    <source>
        <dbReference type="EMBL" id="RAW22537.1"/>
    </source>
</evidence>
<dbReference type="Proteomes" id="UP000760860">
    <property type="component" value="Unassembled WGS sequence"/>
</dbReference>
<dbReference type="EMBL" id="RCMV01001430">
    <property type="protein sequence ID" value="KAG3208649.1"/>
    <property type="molecule type" value="Genomic_DNA"/>
</dbReference>
<dbReference type="STRING" id="29920.A0A329RCX5"/>
<dbReference type="EMBL" id="MJFZ01001284">
    <property type="protein sequence ID" value="RAW22537.1"/>
    <property type="molecule type" value="Genomic_DNA"/>
</dbReference>
<organism evidence="6 7">
    <name type="scientific">Phytophthora cactorum</name>
    <dbReference type="NCBI Taxonomy" id="29920"/>
    <lineage>
        <taxon>Eukaryota</taxon>
        <taxon>Sar</taxon>
        <taxon>Stramenopiles</taxon>
        <taxon>Oomycota</taxon>
        <taxon>Peronosporomycetes</taxon>
        <taxon>Peronosporales</taxon>
        <taxon>Peronosporaceae</taxon>
        <taxon>Phytophthora</taxon>
    </lineage>
</organism>
<protein>
    <submittedName>
        <fullName evidence="6">Uncharacterized protein</fullName>
    </submittedName>
</protein>
<accession>A0A329RCX5</accession>
<evidence type="ECO:0000313" key="2">
    <source>
        <dbReference type="EMBL" id="KAG2884329.1"/>
    </source>
</evidence>
<dbReference type="SUPFAM" id="SSF56672">
    <property type="entry name" value="DNA/RNA polymerases"/>
    <property type="match status" value="1"/>
</dbReference>
<evidence type="ECO:0000313" key="7">
    <source>
        <dbReference type="Proteomes" id="UP000251314"/>
    </source>
</evidence>
<comment type="caution">
    <text evidence="6">The sequence shown here is derived from an EMBL/GenBank/DDBJ whole genome shotgun (WGS) entry which is preliminary data.</text>
</comment>
<dbReference type="AlphaFoldDB" id="A0A329RCX5"/>
<dbReference type="Proteomes" id="UP000736787">
    <property type="component" value="Unassembled WGS sequence"/>
</dbReference>
<dbReference type="Proteomes" id="UP000735874">
    <property type="component" value="Unassembled WGS sequence"/>
</dbReference>
<dbReference type="VEuPathDB" id="FungiDB:PC110_g21023"/>
<evidence type="ECO:0000313" key="1">
    <source>
        <dbReference type="EMBL" id="KAG2827638.1"/>
    </source>
</evidence>
<reference evidence="1" key="2">
    <citation type="submission" date="2018-10" db="EMBL/GenBank/DDBJ databases">
        <title>Effector identification in a new, highly contiguous assembly of the strawberry crown rot pathogen Phytophthora cactorum.</title>
        <authorList>
            <person name="Armitage A.D."/>
            <person name="Nellist C.F."/>
            <person name="Bates H."/>
            <person name="Vickerstaff R.J."/>
            <person name="Harrison R.J."/>
        </authorList>
    </citation>
    <scope>NUCLEOTIDE SEQUENCE</scope>
    <source>
        <strain evidence="1">15-7</strain>
        <strain evidence="2">4032</strain>
        <strain evidence="3">4040</strain>
        <strain evidence="4">P415</strain>
        <strain evidence="5">P421</strain>
    </source>
</reference>
<gene>
    <name evidence="6" type="ORF">PC110_g21023</name>
    <name evidence="1" type="ORF">PC113_g21588</name>
    <name evidence="2" type="ORF">PC115_g21369</name>
    <name evidence="3" type="ORF">PC117_g22989</name>
    <name evidence="4" type="ORF">PC118_g21174</name>
    <name evidence="5" type="ORF">PC129_g20334</name>
</gene>
<dbReference type="Proteomes" id="UP000251314">
    <property type="component" value="Unassembled WGS sequence"/>
</dbReference>
<evidence type="ECO:0000313" key="4">
    <source>
        <dbReference type="EMBL" id="KAG2962901.1"/>
    </source>
</evidence>
<dbReference type="InterPro" id="IPR043502">
    <property type="entry name" value="DNA/RNA_pol_sf"/>
</dbReference>
<dbReference type="EMBL" id="RCMG01001427">
    <property type="protein sequence ID" value="KAG2827638.1"/>
    <property type="molecule type" value="Genomic_DNA"/>
</dbReference>
<dbReference type="Proteomes" id="UP000774804">
    <property type="component" value="Unassembled WGS sequence"/>
</dbReference>
<proteinExistence type="predicted"/>